<dbReference type="GO" id="GO:0006353">
    <property type="term" value="P:DNA-templated transcription termination"/>
    <property type="evidence" value="ECO:0007669"/>
    <property type="project" value="UniProtKB-KW"/>
</dbReference>
<dbReference type="SMART" id="SM00733">
    <property type="entry name" value="Mterf"/>
    <property type="match status" value="4"/>
</dbReference>
<dbReference type="Gene3D" id="1.25.70.10">
    <property type="entry name" value="Transcription termination factor 3, mitochondrial"/>
    <property type="match status" value="1"/>
</dbReference>
<keyword evidence="2" id="KW-0805">Transcription regulation</keyword>
<evidence type="ECO:0000313" key="5">
    <source>
        <dbReference type="Proteomes" id="UP000596660"/>
    </source>
</evidence>
<dbReference type="GO" id="GO:0003676">
    <property type="term" value="F:nucleic acid binding"/>
    <property type="evidence" value="ECO:0007669"/>
    <property type="project" value="InterPro"/>
</dbReference>
<keyword evidence="2" id="KW-0806">Transcription termination</keyword>
<keyword evidence="5" id="KW-1185">Reference proteome</keyword>
<dbReference type="RefSeq" id="XP_021762926.1">
    <property type="nucleotide sequence ID" value="XM_021907234.1"/>
</dbReference>
<name>A0A803LA20_CHEQI</name>
<dbReference type="PANTHER" id="PTHR13068">
    <property type="entry name" value="CGI-12 PROTEIN-RELATED"/>
    <property type="match status" value="1"/>
</dbReference>
<dbReference type="KEGG" id="cqi:110727654"/>
<keyword evidence="2" id="KW-0804">Transcription</keyword>
<dbReference type="GeneID" id="110727654"/>
<dbReference type="OMA" id="MDGEVGM"/>
<evidence type="ECO:0000313" key="4">
    <source>
        <dbReference type="EnsemblPlants" id="AUR62008709-RA:cds"/>
    </source>
</evidence>
<keyword evidence="3" id="KW-0809">Transit peptide</keyword>
<dbReference type="InterPro" id="IPR003690">
    <property type="entry name" value="MTERF"/>
</dbReference>
<organism evidence="4 5">
    <name type="scientific">Chenopodium quinoa</name>
    <name type="common">Quinoa</name>
    <dbReference type="NCBI Taxonomy" id="63459"/>
    <lineage>
        <taxon>Eukaryota</taxon>
        <taxon>Viridiplantae</taxon>
        <taxon>Streptophyta</taxon>
        <taxon>Embryophyta</taxon>
        <taxon>Tracheophyta</taxon>
        <taxon>Spermatophyta</taxon>
        <taxon>Magnoliopsida</taxon>
        <taxon>eudicotyledons</taxon>
        <taxon>Gunneridae</taxon>
        <taxon>Pentapetalae</taxon>
        <taxon>Caryophyllales</taxon>
        <taxon>Chenopodiaceae</taxon>
        <taxon>Chenopodioideae</taxon>
        <taxon>Atripliceae</taxon>
        <taxon>Chenopodium</taxon>
    </lineage>
</organism>
<dbReference type="InterPro" id="IPR038538">
    <property type="entry name" value="MTERF_sf"/>
</dbReference>
<evidence type="ECO:0000256" key="3">
    <source>
        <dbReference type="ARBA" id="ARBA00022946"/>
    </source>
</evidence>
<evidence type="ECO:0000256" key="2">
    <source>
        <dbReference type="ARBA" id="ARBA00022472"/>
    </source>
</evidence>
<gene>
    <name evidence="4" type="primary">LOC110727654</name>
</gene>
<comment type="similarity">
    <text evidence="1">Belongs to the mTERF family.</text>
</comment>
<dbReference type="PANTHER" id="PTHR13068:SF231">
    <property type="entry name" value="TRANSCRIPTION TERMINATION FACTOR MTERF2, CHLOROPLASTIC-LIKE"/>
    <property type="match status" value="1"/>
</dbReference>
<evidence type="ECO:0000256" key="1">
    <source>
        <dbReference type="ARBA" id="ARBA00007692"/>
    </source>
</evidence>
<dbReference type="OrthoDB" id="637682at2759"/>
<dbReference type="EnsemblPlants" id="AUR62008709-RA">
    <property type="protein sequence ID" value="AUR62008709-RA:cds"/>
    <property type="gene ID" value="AUR62008709"/>
</dbReference>
<reference evidence="4" key="1">
    <citation type="journal article" date="2017" name="Nature">
        <title>The genome of Chenopodium quinoa.</title>
        <authorList>
            <person name="Jarvis D.E."/>
            <person name="Ho Y.S."/>
            <person name="Lightfoot D.J."/>
            <person name="Schmoeckel S.M."/>
            <person name="Li B."/>
            <person name="Borm T.J.A."/>
            <person name="Ohyanagi H."/>
            <person name="Mineta K."/>
            <person name="Michell C.T."/>
            <person name="Saber N."/>
            <person name="Kharbatia N.M."/>
            <person name="Rupper R.R."/>
            <person name="Sharp A.R."/>
            <person name="Dally N."/>
            <person name="Boughton B.A."/>
            <person name="Woo Y.H."/>
            <person name="Gao G."/>
            <person name="Schijlen E.G.W.M."/>
            <person name="Guo X."/>
            <person name="Momin A.A."/>
            <person name="Negrao S."/>
            <person name="Al-Babili S."/>
            <person name="Gehring C."/>
            <person name="Roessner U."/>
            <person name="Jung C."/>
            <person name="Murphy K."/>
            <person name="Arold S.T."/>
            <person name="Gojobori T."/>
            <person name="van der Linden C.G."/>
            <person name="van Loo E.N."/>
            <person name="Jellen E.N."/>
            <person name="Maughan P.J."/>
            <person name="Tester M."/>
        </authorList>
    </citation>
    <scope>NUCLEOTIDE SEQUENCE [LARGE SCALE GENOMIC DNA]</scope>
    <source>
        <strain evidence="4">cv. PI 614886</strain>
    </source>
</reference>
<dbReference type="Pfam" id="PF02536">
    <property type="entry name" value="mTERF"/>
    <property type="match status" value="1"/>
</dbReference>
<dbReference type="Proteomes" id="UP000596660">
    <property type="component" value="Unplaced"/>
</dbReference>
<sequence length="217" mass="25296">MLLNSISLKKVDSVVQFFKQLGFQQSDFQKIINREPLILVSRVDTTLKPNIQLLNDLGMPRDSSMFLYGVTFLLCFGEKNIKDKFEVFKSFGWTHSDIMKLIRQNPMCFTGSEAMIKERLHYLMNQMGYKPDYLAMQTKLFICSMEKRLLPRHRVLQILKEKGLLRMDYLLSSVVSLSESVFLKRFVLPFKEVHEVYAQLTGSTVESLNVERCKCQS</sequence>
<proteinExistence type="inferred from homology"/>
<dbReference type="Gramene" id="AUR62008709-RA">
    <property type="protein sequence ID" value="AUR62008709-RA:cds"/>
    <property type="gene ID" value="AUR62008709"/>
</dbReference>
<dbReference type="AlphaFoldDB" id="A0A803LA20"/>
<reference evidence="4" key="2">
    <citation type="submission" date="2021-03" db="UniProtKB">
        <authorList>
            <consortium name="EnsemblPlants"/>
        </authorList>
    </citation>
    <scope>IDENTIFICATION</scope>
</reference>
<accession>A0A803LA20</accession>
<protein>
    <submittedName>
        <fullName evidence="4">Uncharacterized protein</fullName>
    </submittedName>
</protein>